<dbReference type="InterPro" id="IPR009060">
    <property type="entry name" value="UBA-like_sf"/>
</dbReference>
<evidence type="ECO:0000259" key="1">
    <source>
        <dbReference type="PROSITE" id="PS51140"/>
    </source>
</evidence>
<dbReference type="EMBL" id="CAWUPB010001194">
    <property type="protein sequence ID" value="CAK7353470.1"/>
    <property type="molecule type" value="Genomic_DNA"/>
</dbReference>
<protein>
    <recommendedName>
        <fullName evidence="1">CUE domain-containing protein</fullName>
    </recommendedName>
</protein>
<evidence type="ECO:0000313" key="2">
    <source>
        <dbReference type="EMBL" id="CAK7353470.1"/>
    </source>
</evidence>
<evidence type="ECO:0000313" key="3">
    <source>
        <dbReference type="Proteomes" id="UP001314170"/>
    </source>
</evidence>
<gene>
    <name evidence="2" type="ORF">DCAF_LOCUS24744</name>
</gene>
<dbReference type="GO" id="GO:0043130">
    <property type="term" value="F:ubiquitin binding"/>
    <property type="evidence" value="ECO:0007669"/>
    <property type="project" value="InterPro"/>
</dbReference>
<dbReference type="PROSITE" id="PS51140">
    <property type="entry name" value="CUE"/>
    <property type="match status" value="1"/>
</dbReference>
<dbReference type="AlphaFoldDB" id="A0AAV1SPB2"/>
<dbReference type="SUPFAM" id="SSF46934">
    <property type="entry name" value="UBA-like"/>
    <property type="match status" value="1"/>
</dbReference>
<dbReference type="InterPro" id="IPR003892">
    <property type="entry name" value="CUE"/>
</dbReference>
<dbReference type="InterPro" id="IPR038981">
    <property type="entry name" value="CID5/CID6"/>
</dbReference>
<keyword evidence="3" id="KW-1185">Reference proteome</keyword>
<dbReference type="Gene3D" id="1.10.8.10">
    <property type="entry name" value="DNA helicase RuvA subunit, C-terminal domain"/>
    <property type="match status" value="1"/>
</dbReference>
<feature type="domain" description="CUE" evidence="1">
    <location>
        <begin position="97"/>
        <end position="140"/>
    </location>
</feature>
<dbReference type="PANTHER" id="PTHR37252">
    <property type="entry name" value="POLYADENYLATE-BINDING PROTEIN-INTERACTING PROTEIN 6"/>
    <property type="match status" value="1"/>
</dbReference>
<sequence>MKPGGASALNPYAASYIPLSKRDSADGIEIPGWTMRSGNQNVWYGSADHNAQIMQNDKGPICVPEVSTPKSQSRYGFYGSSSQNLNEVTGKQTVDEEFEMYLDYLRINFPGMSDESLTDVFMASRGDLETAVDMLNQLEFDILESSGNLPDTLDIGDVYESGPSAESSSVKLKTVVGEASASSGSSAVDTVSSGSMLWCKDHLDVEMGLGFHVKLEYERAGRLVMEWKIDYARFPINGKRITDAKRRIAVNYSCEGVHFLDQYLTREVN</sequence>
<reference evidence="2 3" key="1">
    <citation type="submission" date="2024-01" db="EMBL/GenBank/DDBJ databases">
        <authorList>
            <person name="Waweru B."/>
        </authorList>
    </citation>
    <scope>NUCLEOTIDE SEQUENCE [LARGE SCALE GENOMIC DNA]</scope>
</reference>
<proteinExistence type="predicted"/>
<dbReference type="PANTHER" id="PTHR37252:SF3">
    <property type="entry name" value="POLYADENYLATE-BINDING PROTEIN-INTERACTING PROTEIN 6"/>
    <property type="match status" value="1"/>
</dbReference>
<comment type="caution">
    <text evidence="2">The sequence shown here is derived from an EMBL/GenBank/DDBJ whole genome shotgun (WGS) entry which is preliminary data.</text>
</comment>
<name>A0AAV1SPB2_9ROSI</name>
<organism evidence="2 3">
    <name type="scientific">Dovyalis caffra</name>
    <dbReference type="NCBI Taxonomy" id="77055"/>
    <lineage>
        <taxon>Eukaryota</taxon>
        <taxon>Viridiplantae</taxon>
        <taxon>Streptophyta</taxon>
        <taxon>Embryophyta</taxon>
        <taxon>Tracheophyta</taxon>
        <taxon>Spermatophyta</taxon>
        <taxon>Magnoliopsida</taxon>
        <taxon>eudicotyledons</taxon>
        <taxon>Gunneridae</taxon>
        <taxon>Pentapetalae</taxon>
        <taxon>rosids</taxon>
        <taxon>fabids</taxon>
        <taxon>Malpighiales</taxon>
        <taxon>Salicaceae</taxon>
        <taxon>Flacourtieae</taxon>
        <taxon>Dovyalis</taxon>
    </lineage>
</organism>
<dbReference type="Proteomes" id="UP001314170">
    <property type="component" value="Unassembled WGS sequence"/>
</dbReference>
<accession>A0AAV1SPB2</accession>